<dbReference type="PANTHER" id="PTHR36302">
    <property type="entry name" value="BLR7088 PROTEIN"/>
    <property type="match status" value="1"/>
</dbReference>
<accession>M9RH67</accession>
<proteinExistence type="predicted"/>
<evidence type="ECO:0000313" key="3">
    <source>
        <dbReference type="EMBL" id="AGI69180.1"/>
    </source>
</evidence>
<dbReference type="EMBL" id="CP003740">
    <property type="protein sequence ID" value="AGI69180.1"/>
    <property type="molecule type" value="Genomic_DNA"/>
</dbReference>
<dbReference type="KEGG" id="oat:OAN307_c37210"/>
<gene>
    <name evidence="3" type="ORF">OAN307_c37210</name>
</gene>
<dbReference type="HOGENOM" id="CLU_100939_2_0_5"/>
<feature type="compositionally biased region" description="Basic and acidic residues" evidence="1">
    <location>
        <begin position="167"/>
        <end position="188"/>
    </location>
</feature>
<dbReference type="OrthoDB" id="9796962at2"/>
<evidence type="ECO:0000256" key="2">
    <source>
        <dbReference type="SAM" id="SignalP"/>
    </source>
</evidence>
<feature type="chain" id="PRO_5004102076" description="Copper-binding protein" evidence="2">
    <location>
        <begin position="23"/>
        <end position="221"/>
    </location>
</feature>
<name>M9RH67_9RHOB</name>
<dbReference type="Proteomes" id="UP000005307">
    <property type="component" value="Chromosome"/>
</dbReference>
<dbReference type="InterPro" id="IPR036182">
    <property type="entry name" value="PCuAC_sf"/>
</dbReference>
<dbReference type="SUPFAM" id="SSF110087">
    <property type="entry name" value="DR1885-like metal-binding protein"/>
    <property type="match status" value="1"/>
</dbReference>
<feature type="compositionally biased region" description="Acidic residues" evidence="1">
    <location>
        <begin position="189"/>
        <end position="221"/>
    </location>
</feature>
<dbReference type="PANTHER" id="PTHR36302:SF1">
    <property type="entry name" value="COPPER CHAPERONE PCU(A)C"/>
    <property type="match status" value="1"/>
</dbReference>
<evidence type="ECO:0000313" key="4">
    <source>
        <dbReference type="Proteomes" id="UP000005307"/>
    </source>
</evidence>
<dbReference type="AlphaFoldDB" id="M9RH67"/>
<feature type="signal peptide" evidence="2">
    <location>
        <begin position="1"/>
        <end position="22"/>
    </location>
</feature>
<dbReference type="InterPro" id="IPR007410">
    <property type="entry name" value="LpqE-like"/>
</dbReference>
<feature type="region of interest" description="Disordered" evidence="1">
    <location>
        <begin position="167"/>
        <end position="221"/>
    </location>
</feature>
<organism evidence="3 4">
    <name type="scientific">Octadecabacter antarcticus 307</name>
    <dbReference type="NCBI Taxonomy" id="391626"/>
    <lineage>
        <taxon>Bacteria</taxon>
        <taxon>Pseudomonadati</taxon>
        <taxon>Pseudomonadota</taxon>
        <taxon>Alphaproteobacteria</taxon>
        <taxon>Rhodobacterales</taxon>
        <taxon>Roseobacteraceae</taxon>
        <taxon>Octadecabacter</taxon>
    </lineage>
</organism>
<evidence type="ECO:0000256" key="1">
    <source>
        <dbReference type="SAM" id="MobiDB-lite"/>
    </source>
</evidence>
<dbReference type="InterPro" id="IPR058248">
    <property type="entry name" value="Lxx211020-like"/>
</dbReference>
<dbReference type="RefSeq" id="WP_015501131.1">
    <property type="nucleotide sequence ID" value="NC_020911.1"/>
</dbReference>
<keyword evidence="2" id="KW-0732">Signal</keyword>
<protein>
    <recommendedName>
        <fullName evidence="5">Copper-binding protein</fullName>
    </recommendedName>
</protein>
<reference evidence="3 4" key="1">
    <citation type="journal article" date="2013" name="PLoS ONE">
        <title>Poles Apart: Arctic and Antarctic Octadecabacter strains Share High Genome Plasticity and a New Type of Xanthorhodopsin.</title>
        <authorList>
            <person name="Vollmers J."/>
            <person name="Voget S."/>
            <person name="Dietrich S."/>
            <person name="Gollnow K."/>
            <person name="Smits M."/>
            <person name="Meyer K."/>
            <person name="Brinkhoff T."/>
            <person name="Simon M."/>
            <person name="Daniel R."/>
        </authorList>
    </citation>
    <scope>NUCLEOTIDE SEQUENCE [LARGE SCALE GENOMIC DNA]</scope>
    <source>
        <strain evidence="3 4">307</strain>
    </source>
</reference>
<keyword evidence="4" id="KW-1185">Reference proteome</keyword>
<evidence type="ECO:0008006" key="5">
    <source>
        <dbReference type="Google" id="ProtNLM"/>
    </source>
</evidence>
<dbReference type="Gene3D" id="2.60.40.1890">
    <property type="entry name" value="PCu(A)C copper chaperone"/>
    <property type="match status" value="1"/>
</dbReference>
<dbReference type="Pfam" id="PF04314">
    <property type="entry name" value="PCuAC"/>
    <property type="match status" value="1"/>
</dbReference>
<dbReference type="STRING" id="391626.OAN307_c37210"/>
<sequence>MSLKSTLIASLTALTLATPALAEIEIHDQYARSSNDMAGAAFMVIHNQADIDDRLLSVTSDAAQRVELHNHIEDDNGVMRMTHVQEGFVLPAGGELHLQRGSNHVMFMGLTAPFEQDDLITVTFVFENAGEISVEIPVDQDRMDHGAMEHGAMEHGAMEHGAMEHGAMDHGAMDHGDMDHGDMDHNDMDDGDDDMDDDDDDDDDDVDDDYDDDDDDDDDDD</sequence>
<dbReference type="eggNOG" id="COG2847">
    <property type="taxonomic scope" value="Bacteria"/>
</dbReference>